<accession>A0ABV4P2F4</accession>
<keyword evidence="2" id="KW-1185">Reference proteome</keyword>
<proteinExistence type="predicted"/>
<dbReference type="EMBL" id="JBGMEK010000043">
    <property type="protein sequence ID" value="MFA0812487.1"/>
    <property type="molecule type" value="Genomic_DNA"/>
</dbReference>
<gene>
    <name evidence="1" type="ORF">ACCI49_16360</name>
</gene>
<evidence type="ECO:0000313" key="2">
    <source>
        <dbReference type="Proteomes" id="UP001569428"/>
    </source>
</evidence>
<organism evidence="1 2">
    <name type="scientific">Microbulbifer epialgicus</name>
    <dbReference type="NCBI Taxonomy" id="393907"/>
    <lineage>
        <taxon>Bacteria</taxon>
        <taxon>Pseudomonadati</taxon>
        <taxon>Pseudomonadota</taxon>
        <taxon>Gammaproteobacteria</taxon>
        <taxon>Cellvibrionales</taxon>
        <taxon>Microbulbiferaceae</taxon>
        <taxon>Microbulbifer</taxon>
    </lineage>
</organism>
<sequence length="59" mass="6435">MQTMICRPYINNDKYSDANFGVGHNSNGHSLDDGKVLGLPLYSATSAYDLHGEYALPTT</sequence>
<reference evidence="1 2" key="1">
    <citation type="submission" date="2024-08" db="EMBL/GenBank/DDBJ databases">
        <authorList>
            <person name="Ishaq N."/>
        </authorList>
    </citation>
    <scope>NUCLEOTIDE SEQUENCE [LARGE SCALE GENOMIC DNA]</scope>
    <source>
        <strain evidence="1 2">DSM 18651</strain>
    </source>
</reference>
<comment type="caution">
    <text evidence="1">The sequence shown here is derived from an EMBL/GenBank/DDBJ whole genome shotgun (WGS) entry which is preliminary data.</text>
</comment>
<dbReference type="RefSeq" id="WP_371840154.1">
    <property type="nucleotide sequence ID" value="NZ_JBGMEK010000043.1"/>
</dbReference>
<evidence type="ECO:0000313" key="1">
    <source>
        <dbReference type="EMBL" id="MFA0812487.1"/>
    </source>
</evidence>
<protein>
    <submittedName>
        <fullName evidence="1">Uncharacterized protein</fullName>
    </submittedName>
</protein>
<name>A0ABV4P2F4_9GAMM</name>
<dbReference type="Proteomes" id="UP001569428">
    <property type="component" value="Unassembled WGS sequence"/>
</dbReference>